<comment type="caution">
    <text evidence="2">The sequence shown here is derived from an EMBL/GenBank/DDBJ whole genome shotgun (WGS) entry which is preliminary data.</text>
</comment>
<feature type="region of interest" description="Disordered" evidence="1">
    <location>
        <begin position="150"/>
        <end position="199"/>
    </location>
</feature>
<dbReference type="Proteomes" id="UP001370758">
    <property type="component" value="Unassembled WGS sequence"/>
</dbReference>
<keyword evidence="3" id="KW-1185">Reference proteome</keyword>
<dbReference type="EMBL" id="JAVHJL010000011">
    <property type="protein sequence ID" value="KAK6496149.1"/>
    <property type="molecule type" value="Genomic_DNA"/>
</dbReference>
<accession>A0AAV9VSI2</accession>
<evidence type="ECO:0000313" key="2">
    <source>
        <dbReference type="EMBL" id="KAK6496149.1"/>
    </source>
</evidence>
<sequence length="211" mass="23370">MAAAVAQLQSQIEAVLSDFAISDRIKEIKEAGDVRYTVPVKIEIKADATITLNKEKSTVSDKTEAPTVLEGGSVSTFKIAQGDELKYTLTSGDFTADFKIEFEVDDSAPKLKLSDELEADDVPVGFEITKTKIKTEIEIEREVEIEKKWTKGKRPERKIASKGKDEAEAGPHELSTKSESEFGQKTDGSKSKKETETEIKSKSVEVEYIIY</sequence>
<feature type="compositionally biased region" description="Basic and acidic residues" evidence="1">
    <location>
        <begin position="157"/>
        <end position="199"/>
    </location>
</feature>
<protein>
    <submittedName>
        <fullName evidence="2">Uncharacterized protein</fullName>
    </submittedName>
</protein>
<evidence type="ECO:0000256" key="1">
    <source>
        <dbReference type="SAM" id="MobiDB-lite"/>
    </source>
</evidence>
<dbReference type="AlphaFoldDB" id="A0AAV9VSI2"/>
<gene>
    <name evidence="2" type="ORF">TWF481_002174</name>
</gene>
<name>A0AAV9VSI2_9PEZI</name>
<organism evidence="2 3">
    <name type="scientific">Arthrobotrys musiformis</name>
    <dbReference type="NCBI Taxonomy" id="47236"/>
    <lineage>
        <taxon>Eukaryota</taxon>
        <taxon>Fungi</taxon>
        <taxon>Dikarya</taxon>
        <taxon>Ascomycota</taxon>
        <taxon>Pezizomycotina</taxon>
        <taxon>Orbiliomycetes</taxon>
        <taxon>Orbiliales</taxon>
        <taxon>Orbiliaceae</taxon>
        <taxon>Arthrobotrys</taxon>
    </lineage>
</organism>
<evidence type="ECO:0000313" key="3">
    <source>
        <dbReference type="Proteomes" id="UP001370758"/>
    </source>
</evidence>
<reference evidence="2 3" key="1">
    <citation type="submission" date="2023-08" db="EMBL/GenBank/DDBJ databases">
        <authorList>
            <person name="Palmer J.M."/>
        </authorList>
    </citation>
    <scope>NUCLEOTIDE SEQUENCE [LARGE SCALE GENOMIC DNA]</scope>
    <source>
        <strain evidence="2 3">TWF481</strain>
    </source>
</reference>
<proteinExistence type="predicted"/>